<dbReference type="InterPro" id="IPR011663">
    <property type="entry name" value="UTRA"/>
</dbReference>
<dbReference type="Proteomes" id="UP000294743">
    <property type="component" value="Unassembled WGS sequence"/>
</dbReference>
<gene>
    <name evidence="5" type="ORF">EDD63_101120</name>
</gene>
<dbReference type="InterPro" id="IPR036390">
    <property type="entry name" value="WH_DNA-bd_sf"/>
</dbReference>
<keyword evidence="6" id="KW-1185">Reference proteome</keyword>
<reference evidence="5 6" key="1">
    <citation type="submission" date="2019-03" db="EMBL/GenBank/DDBJ databases">
        <title>Genomic Encyclopedia of Type Strains, Phase IV (KMG-IV): sequencing the most valuable type-strain genomes for metagenomic binning, comparative biology and taxonomic classification.</title>
        <authorList>
            <person name="Goeker M."/>
        </authorList>
    </citation>
    <scope>NUCLEOTIDE SEQUENCE [LARGE SCALE GENOMIC DNA]</scope>
    <source>
        <strain evidence="5 6">DSM 28867</strain>
    </source>
</reference>
<dbReference type="RefSeq" id="WP_134167408.1">
    <property type="nucleotide sequence ID" value="NZ_SODD01000001.1"/>
</dbReference>
<protein>
    <submittedName>
        <fullName evidence="5">GntR family transcriptional regulator</fullName>
    </submittedName>
</protein>
<dbReference type="GO" id="GO:0003700">
    <property type="term" value="F:DNA-binding transcription factor activity"/>
    <property type="evidence" value="ECO:0007669"/>
    <property type="project" value="InterPro"/>
</dbReference>
<keyword evidence="3" id="KW-0804">Transcription</keyword>
<evidence type="ECO:0000259" key="4">
    <source>
        <dbReference type="PROSITE" id="PS50949"/>
    </source>
</evidence>
<evidence type="ECO:0000256" key="3">
    <source>
        <dbReference type="ARBA" id="ARBA00023163"/>
    </source>
</evidence>
<dbReference type="Gene3D" id="1.10.10.10">
    <property type="entry name" value="Winged helix-like DNA-binding domain superfamily/Winged helix DNA-binding domain"/>
    <property type="match status" value="1"/>
</dbReference>
<keyword evidence="2" id="KW-0238">DNA-binding</keyword>
<dbReference type="Gene3D" id="3.40.1410.10">
    <property type="entry name" value="Chorismate lyase-like"/>
    <property type="match status" value="1"/>
</dbReference>
<dbReference type="GO" id="GO:0045892">
    <property type="term" value="P:negative regulation of DNA-templated transcription"/>
    <property type="evidence" value="ECO:0007669"/>
    <property type="project" value="TreeGrafter"/>
</dbReference>
<proteinExistence type="predicted"/>
<dbReference type="SUPFAM" id="SSF46785">
    <property type="entry name" value="Winged helix' DNA-binding domain"/>
    <property type="match status" value="1"/>
</dbReference>
<dbReference type="SMART" id="SM00345">
    <property type="entry name" value="HTH_GNTR"/>
    <property type="match status" value="1"/>
</dbReference>
<dbReference type="Pfam" id="PF00392">
    <property type="entry name" value="GntR"/>
    <property type="match status" value="1"/>
</dbReference>
<evidence type="ECO:0000256" key="1">
    <source>
        <dbReference type="ARBA" id="ARBA00023015"/>
    </source>
</evidence>
<dbReference type="PRINTS" id="PR00035">
    <property type="entry name" value="HTHGNTR"/>
</dbReference>
<keyword evidence="1" id="KW-0805">Transcription regulation</keyword>
<dbReference type="GO" id="GO:0003677">
    <property type="term" value="F:DNA binding"/>
    <property type="evidence" value="ECO:0007669"/>
    <property type="project" value="UniProtKB-KW"/>
</dbReference>
<accession>A0A4R8A6X0</accession>
<sequence length="247" mass="28831">MNKPTTLYEQLADNIKTKIVDGELAIGDRLPSERAMSEQYGINRMTVRKAIKLLEDEGILSAEVGRGTFVSGMPVVSRKVELGDNELISLTRQIRQKGLDPSREIISFQKVKNEDALYDFFPDSENVYELVRLSLINGKPYALQKAYFPCNLFSDAERFDFLDESLYDYMEEQGHRPTQLVSYLKIAKIPDMYVSLFHEEKPRNVFLFDYFGFDKDHRLIEYTISYHLPEYTSFRYVTRKAKNNETR</sequence>
<dbReference type="OrthoDB" id="369138at2"/>
<feature type="domain" description="HTH gntR-type" evidence="4">
    <location>
        <begin position="5"/>
        <end position="73"/>
    </location>
</feature>
<dbReference type="SMART" id="SM00866">
    <property type="entry name" value="UTRA"/>
    <property type="match status" value="1"/>
</dbReference>
<dbReference type="InterPro" id="IPR000524">
    <property type="entry name" value="Tscrpt_reg_HTH_GntR"/>
</dbReference>
<dbReference type="PANTHER" id="PTHR44846">
    <property type="entry name" value="MANNOSYL-D-GLYCERATE TRANSPORT/METABOLISM SYSTEM REPRESSOR MNGR-RELATED"/>
    <property type="match status" value="1"/>
</dbReference>
<dbReference type="CDD" id="cd07377">
    <property type="entry name" value="WHTH_GntR"/>
    <property type="match status" value="1"/>
</dbReference>
<dbReference type="SUPFAM" id="SSF64288">
    <property type="entry name" value="Chorismate lyase-like"/>
    <property type="match status" value="1"/>
</dbReference>
<evidence type="ECO:0000313" key="5">
    <source>
        <dbReference type="EMBL" id="TDW26405.1"/>
    </source>
</evidence>
<dbReference type="FunFam" id="1.10.10.10:FF:000079">
    <property type="entry name" value="GntR family transcriptional regulator"/>
    <property type="match status" value="1"/>
</dbReference>
<evidence type="ECO:0000313" key="6">
    <source>
        <dbReference type="Proteomes" id="UP000294743"/>
    </source>
</evidence>
<dbReference type="InterPro" id="IPR050679">
    <property type="entry name" value="Bact_HTH_transcr_reg"/>
</dbReference>
<organism evidence="5 6">
    <name type="scientific">Breznakia blatticola</name>
    <dbReference type="NCBI Taxonomy" id="1754012"/>
    <lineage>
        <taxon>Bacteria</taxon>
        <taxon>Bacillati</taxon>
        <taxon>Bacillota</taxon>
        <taxon>Erysipelotrichia</taxon>
        <taxon>Erysipelotrichales</taxon>
        <taxon>Erysipelotrichaceae</taxon>
        <taxon>Breznakia</taxon>
    </lineage>
</organism>
<evidence type="ECO:0000256" key="2">
    <source>
        <dbReference type="ARBA" id="ARBA00023125"/>
    </source>
</evidence>
<dbReference type="InterPro" id="IPR036388">
    <property type="entry name" value="WH-like_DNA-bd_sf"/>
</dbReference>
<dbReference type="PANTHER" id="PTHR44846:SF1">
    <property type="entry name" value="MANNOSYL-D-GLYCERATE TRANSPORT_METABOLISM SYSTEM REPRESSOR MNGR-RELATED"/>
    <property type="match status" value="1"/>
</dbReference>
<dbReference type="InterPro" id="IPR028978">
    <property type="entry name" value="Chorismate_lyase_/UTRA_dom_sf"/>
</dbReference>
<dbReference type="AlphaFoldDB" id="A0A4R8A6X0"/>
<dbReference type="EMBL" id="SODD01000001">
    <property type="protein sequence ID" value="TDW26405.1"/>
    <property type="molecule type" value="Genomic_DNA"/>
</dbReference>
<comment type="caution">
    <text evidence="5">The sequence shown here is derived from an EMBL/GenBank/DDBJ whole genome shotgun (WGS) entry which is preliminary data.</text>
</comment>
<dbReference type="PROSITE" id="PS50949">
    <property type="entry name" value="HTH_GNTR"/>
    <property type="match status" value="1"/>
</dbReference>
<name>A0A4R8A6X0_9FIRM</name>
<dbReference type="Pfam" id="PF07702">
    <property type="entry name" value="UTRA"/>
    <property type="match status" value="1"/>
</dbReference>